<feature type="chain" id="PRO_5026277768" evidence="1">
    <location>
        <begin position="26"/>
        <end position="98"/>
    </location>
</feature>
<proteinExistence type="predicted"/>
<organism evidence="2">
    <name type="scientific">Rhipicephalus microplus</name>
    <name type="common">Cattle tick</name>
    <name type="synonym">Boophilus microplus</name>
    <dbReference type="NCBI Taxonomy" id="6941"/>
    <lineage>
        <taxon>Eukaryota</taxon>
        <taxon>Metazoa</taxon>
        <taxon>Ecdysozoa</taxon>
        <taxon>Arthropoda</taxon>
        <taxon>Chelicerata</taxon>
        <taxon>Arachnida</taxon>
        <taxon>Acari</taxon>
        <taxon>Parasitiformes</taxon>
        <taxon>Ixodida</taxon>
        <taxon>Ixodoidea</taxon>
        <taxon>Ixodidae</taxon>
        <taxon>Rhipicephalinae</taxon>
        <taxon>Rhipicephalus</taxon>
        <taxon>Boophilus</taxon>
    </lineage>
</organism>
<sequence length="98" mass="10694">MCVWSCPSGGCLLAFQCQLVQLCTGMGVLPRLGAVLPAWAYRLFVAGETVGLAQAQNAVKNNIAFAWRSLKQIHCKAAIHNFMSVAEPVYVFYVLLFA</sequence>
<dbReference type="AlphaFoldDB" id="A0A6G5A0W1"/>
<keyword evidence="1" id="KW-0732">Signal</keyword>
<protein>
    <submittedName>
        <fullName evidence="2">Putative secreted protein</fullName>
    </submittedName>
</protein>
<evidence type="ECO:0000313" key="2">
    <source>
        <dbReference type="EMBL" id="NIE44652.1"/>
    </source>
</evidence>
<feature type="signal peptide" evidence="1">
    <location>
        <begin position="1"/>
        <end position="25"/>
    </location>
</feature>
<evidence type="ECO:0000256" key="1">
    <source>
        <dbReference type="SAM" id="SignalP"/>
    </source>
</evidence>
<reference evidence="2" key="1">
    <citation type="submission" date="2020-03" db="EMBL/GenBank/DDBJ databases">
        <title>A transcriptome and proteome of the tick Rhipicephalus microplus shaped by the genetic composition of its hosts and developmental stage.</title>
        <authorList>
            <person name="Garcia G.R."/>
            <person name="Ribeiro J.M.C."/>
            <person name="Maruyama S.R."/>
            <person name="Gardinasse L.G."/>
            <person name="Nelson K."/>
            <person name="Ferreira B.R."/>
            <person name="Andrade T.G."/>
            <person name="Santos I.K.F.M."/>
        </authorList>
    </citation>
    <scope>NUCLEOTIDE SEQUENCE</scope>
    <source>
        <strain evidence="2">NSGR</strain>
        <tissue evidence="2">Salivary glands</tissue>
    </source>
</reference>
<name>A0A6G5A0W1_RHIMP</name>
<dbReference type="EMBL" id="GIKN01002379">
    <property type="protein sequence ID" value="NIE44652.1"/>
    <property type="molecule type" value="Transcribed_RNA"/>
</dbReference>
<accession>A0A6G5A0W1</accession>